<name>A0AAE3HIW9_9GAMM</name>
<evidence type="ECO:0000313" key="2">
    <source>
        <dbReference type="EMBL" id="MCS3903216.1"/>
    </source>
</evidence>
<dbReference type="RefSeq" id="WP_259054840.1">
    <property type="nucleotide sequence ID" value="NZ_JANUCT010000007.1"/>
</dbReference>
<dbReference type="Pfam" id="PF05940">
    <property type="entry name" value="NnrS"/>
    <property type="match status" value="1"/>
</dbReference>
<gene>
    <name evidence="2" type="ORF">J2T55_001236</name>
</gene>
<keyword evidence="1" id="KW-1133">Transmembrane helix</keyword>
<protein>
    <submittedName>
        <fullName evidence="2">Uncharacterized protein involved in response to NO</fullName>
    </submittedName>
</protein>
<feature type="transmembrane region" description="Helical" evidence="1">
    <location>
        <begin position="96"/>
        <end position="115"/>
    </location>
</feature>
<feature type="transmembrane region" description="Helical" evidence="1">
    <location>
        <begin position="276"/>
        <end position="299"/>
    </location>
</feature>
<feature type="transmembrane region" description="Helical" evidence="1">
    <location>
        <begin position="12"/>
        <end position="37"/>
    </location>
</feature>
<feature type="transmembrane region" description="Helical" evidence="1">
    <location>
        <begin position="127"/>
        <end position="147"/>
    </location>
</feature>
<feature type="transmembrane region" description="Helical" evidence="1">
    <location>
        <begin position="247"/>
        <end position="270"/>
    </location>
</feature>
<evidence type="ECO:0000313" key="3">
    <source>
        <dbReference type="Proteomes" id="UP001204445"/>
    </source>
</evidence>
<feature type="transmembrane region" description="Helical" evidence="1">
    <location>
        <begin position="153"/>
        <end position="173"/>
    </location>
</feature>
<feature type="transmembrane region" description="Helical" evidence="1">
    <location>
        <begin position="311"/>
        <end position="329"/>
    </location>
</feature>
<dbReference type="AlphaFoldDB" id="A0AAE3HIW9"/>
<reference evidence="2" key="1">
    <citation type="submission" date="2022-08" db="EMBL/GenBank/DDBJ databases">
        <title>Genomic Encyclopedia of Type Strains, Phase III (KMG-III): the genomes of soil and plant-associated and newly described type strains.</title>
        <authorList>
            <person name="Whitman W."/>
        </authorList>
    </citation>
    <scope>NUCLEOTIDE SEQUENCE</scope>
    <source>
        <strain evidence="2">HMT 1</strain>
    </source>
</reference>
<keyword evidence="3" id="KW-1185">Reference proteome</keyword>
<feature type="transmembrane region" description="Helical" evidence="1">
    <location>
        <begin position="71"/>
        <end position="90"/>
    </location>
</feature>
<keyword evidence="1" id="KW-0472">Membrane</keyword>
<comment type="caution">
    <text evidence="2">The sequence shown here is derived from an EMBL/GenBank/DDBJ whole genome shotgun (WGS) entry which is preliminary data.</text>
</comment>
<sequence>MARSKLPAQRLFFPAAALHAAVLIPLSMANLLAGWSWPAGLAAGHGREMLFGFVLALIAGYLLGPQPRPRLYGIFALWLAARIAALVAPASVVTGFLSPAFVLVTAWFVVPKLLAAKKWRNRSIAPLVLVLFLLPIGYQVLVDLQWFAPAPLLLFGIILLSLLMLFMGGRIIAAAAAGEVQRRGGRLTARVQPSLEAALIILLVLAAVLSVVPGWRMATGLVLLTAGLIAGLRLIRWRLWQCRRADLFALGAGYFWLAIGLLALGATLLLGNGYSGAMHVITIGALGTLSITIAARVHLINLQQAAAAGPFFYATAVLIALATLLRLLAVHLPGYTMTSLWLASGAWSLAYLLLLALLLGALTPGRGLKRRGEIAC</sequence>
<accession>A0AAE3HIW9</accession>
<organism evidence="2 3">
    <name type="scientific">Methylohalomonas lacus</name>
    <dbReference type="NCBI Taxonomy" id="398773"/>
    <lineage>
        <taxon>Bacteria</taxon>
        <taxon>Pseudomonadati</taxon>
        <taxon>Pseudomonadota</taxon>
        <taxon>Gammaproteobacteria</taxon>
        <taxon>Methylohalomonadales</taxon>
        <taxon>Methylohalomonadaceae</taxon>
        <taxon>Methylohalomonas</taxon>
    </lineage>
</organism>
<dbReference type="Proteomes" id="UP001204445">
    <property type="component" value="Unassembled WGS sequence"/>
</dbReference>
<feature type="transmembrane region" description="Helical" evidence="1">
    <location>
        <begin position="49"/>
        <end position="64"/>
    </location>
</feature>
<dbReference type="EMBL" id="JANUCT010000007">
    <property type="protein sequence ID" value="MCS3903216.1"/>
    <property type="molecule type" value="Genomic_DNA"/>
</dbReference>
<keyword evidence="1" id="KW-0812">Transmembrane</keyword>
<feature type="transmembrane region" description="Helical" evidence="1">
    <location>
        <begin position="194"/>
        <end position="212"/>
    </location>
</feature>
<proteinExistence type="predicted"/>
<feature type="transmembrane region" description="Helical" evidence="1">
    <location>
        <begin position="341"/>
        <end position="362"/>
    </location>
</feature>
<dbReference type="InterPro" id="IPR010266">
    <property type="entry name" value="NnrS"/>
</dbReference>
<feature type="transmembrane region" description="Helical" evidence="1">
    <location>
        <begin position="218"/>
        <end position="235"/>
    </location>
</feature>
<evidence type="ECO:0000256" key="1">
    <source>
        <dbReference type="SAM" id="Phobius"/>
    </source>
</evidence>